<comment type="similarity">
    <text evidence="2">Belongs to the glycosyltransferase 28 family.</text>
</comment>
<protein>
    <recommendedName>
        <fullName evidence="4">UDP-N-acetylglucosamine transferase subunit ALG13</fullName>
        <ecNumber evidence="3">2.4.1.141</ecNumber>
    </recommendedName>
</protein>
<evidence type="ECO:0000256" key="2">
    <source>
        <dbReference type="ARBA" id="ARBA00006962"/>
    </source>
</evidence>
<comment type="subcellular location">
    <subcellularLocation>
        <location evidence="1">Endoplasmic reticulum</location>
    </subcellularLocation>
</comment>
<evidence type="ECO:0000256" key="3">
    <source>
        <dbReference type="ARBA" id="ARBA00012614"/>
    </source>
</evidence>
<dbReference type="EMBL" id="HBEO01011441">
    <property type="protein sequence ID" value="CAD8479332.1"/>
    <property type="molecule type" value="Transcribed_RNA"/>
</dbReference>
<keyword evidence="6" id="KW-0808">Transferase</keyword>
<dbReference type="SUPFAM" id="SSF53756">
    <property type="entry name" value="UDP-Glycosyltransferase/glycogen phosphorylase"/>
    <property type="match status" value="1"/>
</dbReference>
<dbReference type="EC" id="2.4.1.141" evidence="3"/>
<keyword evidence="7" id="KW-0256">Endoplasmic reticulum</keyword>
<proteinExistence type="inferred from homology"/>
<dbReference type="Pfam" id="PF04101">
    <property type="entry name" value="Glyco_tran_28_C"/>
    <property type="match status" value="1"/>
</dbReference>
<evidence type="ECO:0000313" key="9">
    <source>
        <dbReference type="EMBL" id="CAD8479332.1"/>
    </source>
</evidence>
<evidence type="ECO:0000259" key="8">
    <source>
        <dbReference type="Pfam" id="PF04101"/>
    </source>
</evidence>
<reference evidence="9" key="1">
    <citation type="submission" date="2021-01" db="EMBL/GenBank/DDBJ databases">
        <authorList>
            <person name="Corre E."/>
            <person name="Pelletier E."/>
            <person name="Niang G."/>
            <person name="Scheremetjew M."/>
            <person name="Finn R."/>
            <person name="Kale V."/>
            <person name="Holt S."/>
            <person name="Cochrane G."/>
            <person name="Meng A."/>
            <person name="Brown T."/>
            <person name="Cohen L."/>
        </authorList>
    </citation>
    <scope>NUCLEOTIDE SEQUENCE</scope>
    <source>
        <strain evidence="9">CCMP325</strain>
    </source>
</reference>
<evidence type="ECO:0000256" key="6">
    <source>
        <dbReference type="ARBA" id="ARBA00022679"/>
    </source>
</evidence>
<evidence type="ECO:0000256" key="5">
    <source>
        <dbReference type="ARBA" id="ARBA00022676"/>
    </source>
</evidence>
<evidence type="ECO:0000256" key="4">
    <source>
        <dbReference type="ARBA" id="ARBA00017468"/>
    </source>
</evidence>
<dbReference type="InterPro" id="IPR039042">
    <property type="entry name" value="Alg13-like"/>
</dbReference>
<dbReference type="GO" id="GO:0004577">
    <property type="term" value="F:N-acetylglucosaminyldiphosphodolichol N-acetylglucosaminyltransferase activity"/>
    <property type="evidence" value="ECO:0007669"/>
    <property type="project" value="UniProtKB-EC"/>
</dbReference>
<dbReference type="AlphaFoldDB" id="A0A7S0EDY8"/>
<accession>A0A7S0EDY8</accession>
<name>A0A7S0EDY8_9CRYP</name>
<dbReference type="PANTHER" id="PTHR12867:SF6">
    <property type="entry name" value="N-ACETYLGLUCOSAMINYLDIPHOSPHODOLICHOL N-ACETYLGLUCOSAMINYLTRANSFERASE"/>
    <property type="match status" value="1"/>
</dbReference>
<dbReference type="InterPro" id="IPR007235">
    <property type="entry name" value="Glyco_trans_28_C"/>
</dbReference>
<dbReference type="GO" id="GO:0006488">
    <property type="term" value="P:dolichol-linked oligosaccharide biosynthetic process"/>
    <property type="evidence" value="ECO:0007669"/>
    <property type="project" value="InterPro"/>
</dbReference>
<evidence type="ECO:0000256" key="7">
    <source>
        <dbReference type="ARBA" id="ARBA00022824"/>
    </source>
</evidence>
<keyword evidence="5" id="KW-0328">Glycosyltransferase</keyword>
<dbReference type="Gene3D" id="3.40.50.2000">
    <property type="entry name" value="Glycogen Phosphorylase B"/>
    <property type="match status" value="1"/>
</dbReference>
<dbReference type="GO" id="GO:0005783">
    <property type="term" value="C:endoplasmic reticulum"/>
    <property type="evidence" value="ECO:0007669"/>
    <property type="project" value="UniProtKB-SubCell"/>
</dbReference>
<evidence type="ECO:0000256" key="1">
    <source>
        <dbReference type="ARBA" id="ARBA00004240"/>
    </source>
</evidence>
<sequence>MTGYKCFVTVGTTKFDELVEAFDSEILQEKLFSQGFEQIVIQKGRSRATPVARGGLKVEVYEYKPSLREDMDAADLIVSHAGAGSVMESLRMGKKLVVVANQALMDNHQMELADAMAARGLVDVATPHNIAEVIGSGRYKKLKSPPPLDLGPMSETVMKSIAELEQRDRKKL</sequence>
<gene>
    <name evidence="9" type="ORF">HPHI1048_LOCUS7890</name>
</gene>
<dbReference type="PANTHER" id="PTHR12867">
    <property type="entry name" value="GLYCOSYL TRANSFERASE-RELATED"/>
    <property type="match status" value="1"/>
</dbReference>
<feature type="domain" description="Glycosyl transferase family 28 C-terminal" evidence="8">
    <location>
        <begin position="6"/>
        <end position="142"/>
    </location>
</feature>
<organism evidence="9">
    <name type="scientific">Hanusia phi</name>
    <dbReference type="NCBI Taxonomy" id="3032"/>
    <lineage>
        <taxon>Eukaryota</taxon>
        <taxon>Cryptophyceae</taxon>
        <taxon>Pyrenomonadales</taxon>
        <taxon>Geminigeraceae</taxon>
        <taxon>Hanusia</taxon>
    </lineage>
</organism>